<dbReference type="EMBL" id="JAHHUM010002411">
    <property type="protein sequence ID" value="KAK5603711.1"/>
    <property type="molecule type" value="Genomic_DNA"/>
</dbReference>
<name>A0AAV9R433_9TELE</name>
<gene>
    <name evidence="2" type="ORF">CRENBAI_002099</name>
</gene>
<keyword evidence="3" id="KW-1185">Reference proteome</keyword>
<comment type="caution">
    <text evidence="2">The sequence shown here is derived from an EMBL/GenBank/DDBJ whole genome shotgun (WGS) entry which is preliminary data.</text>
</comment>
<evidence type="ECO:0000313" key="3">
    <source>
        <dbReference type="Proteomes" id="UP001311232"/>
    </source>
</evidence>
<feature type="compositionally biased region" description="Acidic residues" evidence="1">
    <location>
        <begin position="52"/>
        <end position="82"/>
    </location>
</feature>
<dbReference type="Proteomes" id="UP001311232">
    <property type="component" value="Unassembled WGS sequence"/>
</dbReference>
<protein>
    <submittedName>
        <fullName evidence="2">Uncharacterized protein</fullName>
    </submittedName>
</protein>
<sequence length="93" mass="10527">MSAYNAFVLWWEANPGWISQTRHRRRLFLEQLDSGFLATGGQSARQVVAVVEEDDEQEQAQEDEDEAKGEEEEEIEAEEAVSAEEKKTQTAPA</sequence>
<feature type="compositionally biased region" description="Basic and acidic residues" evidence="1">
    <location>
        <begin position="83"/>
        <end position="93"/>
    </location>
</feature>
<dbReference type="AlphaFoldDB" id="A0AAV9R433"/>
<reference evidence="2 3" key="1">
    <citation type="submission" date="2021-06" db="EMBL/GenBank/DDBJ databases">
        <authorList>
            <person name="Palmer J.M."/>
        </authorList>
    </citation>
    <scope>NUCLEOTIDE SEQUENCE [LARGE SCALE GENOMIC DNA]</scope>
    <source>
        <strain evidence="2 3">MEX-2019</strain>
        <tissue evidence="2">Muscle</tissue>
    </source>
</reference>
<evidence type="ECO:0000313" key="2">
    <source>
        <dbReference type="EMBL" id="KAK5603711.1"/>
    </source>
</evidence>
<proteinExistence type="predicted"/>
<organism evidence="2 3">
    <name type="scientific">Crenichthys baileyi</name>
    <name type="common">White River springfish</name>
    <dbReference type="NCBI Taxonomy" id="28760"/>
    <lineage>
        <taxon>Eukaryota</taxon>
        <taxon>Metazoa</taxon>
        <taxon>Chordata</taxon>
        <taxon>Craniata</taxon>
        <taxon>Vertebrata</taxon>
        <taxon>Euteleostomi</taxon>
        <taxon>Actinopterygii</taxon>
        <taxon>Neopterygii</taxon>
        <taxon>Teleostei</taxon>
        <taxon>Neoteleostei</taxon>
        <taxon>Acanthomorphata</taxon>
        <taxon>Ovalentaria</taxon>
        <taxon>Atherinomorphae</taxon>
        <taxon>Cyprinodontiformes</taxon>
        <taxon>Goodeidae</taxon>
        <taxon>Crenichthys</taxon>
    </lineage>
</organism>
<evidence type="ECO:0000256" key="1">
    <source>
        <dbReference type="SAM" id="MobiDB-lite"/>
    </source>
</evidence>
<feature type="region of interest" description="Disordered" evidence="1">
    <location>
        <begin position="52"/>
        <end position="93"/>
    </location>
</feature>
<accession>A0AAV9R433</accession>